<dbReference type="SUPFAM" id="SSF46785">
    <property type="entry name" value="Winged helix' DNA-binding domain"/>
    <property type="match status" value="1"/>
</dbReference>
<dbReference type="PROSITE" id="PS50995">
    <property type="entry name" value="HTH_MARR_2"/>
    <property type="match status" value="1"/>
</dbReference>
<dbReference type="OrthoDB" id="8635520at2"/>
<dbReference type="InterPro" id="IPR039422">
    <property type="entry name" value="MarR/SlyA-like"/>
</dbReference>
<dbReference type="EMBL" id="QXGH01000012">
    <property type="protein sequence ID" value="RHW27775.1"/>
    <property type="molecule type" value="Genomic_DNA"/>
</dbReference>
<dbReference type="InterPro" id="IPR036388">
    <property type="entry name" value="WH-like_DNA-bd_sf"/>
</dbReference>
<evidence type="ECO:0000313" key="3">
    <source>
        <dbReference type="Proteomes" id="UP000283644"/>
    </source>
</evidence>
<organism evidence="2 3">
    <name type="scientific">Nocardioides immobilis</name>
    <dbReference type="NCBI Taxonomy" id="2049295"/>
    <lineage>
        <taxon>Bacteria</taxon>
        <taxon>Bacillati</taxon>
        <taxon>Actinomycetota</taxon>
        <taxon>Actinomycetes</taxon>
        <taxon>Propionibacteriales</taxon>
        <taxon>Nocardioidaceae</taxon>
        <taxon>Nocardioides</taxon>
    </lineage>
</organism>
<gene>
    <name evidence="2" type="ORF">D0Z08_08515</name>
</gene>
<dbReference type="InterPro" id="IPR036390">
    <property type="entry name" value="WH_DNA-bd_sf"/>
</dbReference>
<name>A0A417Y595_9ACTN</name>
<evidence type="ECO:0000259" key="1">
    <source>
        <dbReference type="PROSITE" id="PS50995"/>
    </source>
</evidence>
<protein>
    <submittedName>
        <fullName evidence="2">MarR family transcriptional regulator</fullName>
    </submittedName>
</protein>
<dbReference type="Gene3D" id="1.10.10.10">
    <property type="entry name" value="Winged helix-like DNA-binding domain superfamily/Winged helix DNA-binding domain"/>
    <property type="match status" value="1"/>
</dbReference>
<dbReference type="PANTHER" id="PTHR33164:SF99">
    <property type="entry name" value="MARR FAMILY REGULATORY PROTEIN"/>
    <property type="match status" value="1"/>
</dbReference>
<dbReference type="AlphaFoldDB" id="A0A417Y595"/>
<dbReference type="Pfam" id="PF12802">
    <property type="entry name" value="MarR_2"/>
    <property type="match status" value="1"/>
</dbReference>
<dbReference type="PANTHER" id="PTHR33164">
    <property type="entry name" value="TRANSCRIPTIONAL REGULATOR, MARR FAMILY"/>
    <property type="match status" value="1"/>
</dbReference>
<proteinExistence type="predicted"/>
<dbReference type="GO" id="GO:0006950">
    <property type="term" value="P:response to stress"/>
    <property type="evidence" value="ECO:0007669"/>
    <property type="project" value="TreeGrafter"/>
</dbReference>
<reference evidence="2 3" key="1">
    <citation type="submission" date="2018-09" db="EMBL/GenBank/DDBJ databases">
        <title>Genome sequencing of Nocardioides immobilis CCTCC AB 2017083 for comparison to Nocardioides silvaticus.</title>
        <authorList>
            <person name="Li C."/>
            <person name="Wang G."/>
        </authorList>
    </citation>
    <scope>NUCLEOTIDE SEQUENCE [LARGE SCALE GENOMIC DNA]</scope>
    <source>
        <strain evidence="2 3">CCTCC AB 2017083</strain>
    </source>
</reference>
<sequence length="174" mass="20113">MEAKREAWRRREPRWLDDRQQRAWRALVLGNTLLFDRLDDDLRQQHGLSLVEYEILVRLSEAEGRELRMARLADSLAHSRSRVTHTVKRMEGDGLVSRCGSPEDGRGVICRMTERGDLLLRNVAPTHVTGVRDYLVDLVDAEDFAALGRVMDAVADRLISDHPERELRDDRRSD</sequence>
<feature type="domain" description="HTH marR-type" evidence="1">
    <location>
        <begin position="20"/>
        <end position="156"/>
    </location>
</feature>
<dbReference type="GO" id="GO:0003700">
    <property type="term" value="F:DNA-binding transcription factor activity"/>
    <property type="evidence" value="ECO:0007669"/>
    <property type="project" value="InterPro"/>
</dbReference>
<dbReference type="SMART" id="SM00347">
    <property type="entry name" value="HTH_MARR"/>
    <property type="match status" value="1"/>
</dbReference>
<dbReference type="InterPro" id="IPR000835">
    <property type="entry name" value="HTH_MarR-typ"/>
</dbReference>
<evidence type="ECO:0000313" key="2">
    <source>
        <dbReference type="EMBL" id="RHW27775.1"/>
    </source>
</evidence>
<dbReference type="Proteomes" id="UP000283644">
    <property type="component" value="Unassembled WGS sequence"/>
</dbReference>
<comment type="caution">
    <text evidence="2">The sequence shown here is derived from an EMBL/GenBank/DDBJ whole genome shotgun (WGS) entry which is preliminary data.</text>
</comment>
<accession>A0A417Y595</accession>
<keyword evidence="3" id="KW-1185">Reference proteome</keyword>